<dbReference type="PANTHER" id="PTHR33657:SF8">
    <property type="entry name" value="DOMAIN PROTEIN, PUTATIVE (AFU_ORTHOLOGUE AFUA_5G00600)-RELATED"/>
    <property type="match status" value="1"/>
</dbReference>
<keyword evidence="3" id="KW-0964">Secreted</keyword>
<evidence type="ECO:0000256" key="1">
    <source>
        <dbReference type="ARBA" id="ARBA00004613"/>
    </source>
</evidence>
<dbReference type="AlphaFoldDB" id="A0A081AVB8"/>
<dbReference type="InterPro" id="IPR008701">
    <property type="entry name" value="NPP1"/>
</dbReference>
<evidence type="ECO:0000256" key="3">
    <source>
        <dbReference type="ARBA" id="ARBA00022525"/>
    </source>
</evidence>
<reference evidence="5 6" key="1">
    <citation type="submission" date="2013-11" db="EMBL/GenBank/DDBJ databases">
        <title>The Genome Sequence of Phytophthora parasitica P1976.</title>
        <authorList>
            <consortium name="The Broad Institute Genomics Platform"/>
            <person name="Russ C."/>
            <person name="Tyler B."/>
            <person name="Panabieres F."/>
            <person name="Shan W."/>
            <person name="Tripathy S."/>
            <person name="Grunwald N."/>
            <person name="Machado M."/>
            <person name="Johnson C.S."/>
            <person name="Walker B."/>
            <person name="Young S."/>
            <person name="Zeng Q."/>
            <person name="Gargeya S."/>
            <person name="Fitzgerald M."/>
            <person name="Haas B."/>
            <person name="Abouelleil A."/>
            <person name="Allen A.W."/>
            <person name="Alvarado L."/>
            <person name="Arachchi H.M."/>
            <person name="Berlin A.M."/>
            <person name="Chapman S.B."/>
            <person name="Gainer-Dewar J."/>
            <person name="Goldberg J."/>
            <person name="Griggs A."/>
            <person name="Gujja S."/>
            <person name="Hansen M."/>
            <person name="Howarth C."/>
            <person name="Imamovic A."/>
            <person name="Ireland A."/>
            <person name="Larimer J."/>
            <person name="McCowan C."/>
            <person name="Murphy C."/>
            <person name="Pearson M."/>
            <person name="Poon T.W."/>
            <person name="Priest M."/>
            <person name="Roberts A."/>
            <person name="Saif S."/>
            <person name="Shea T."/>
            <person name="Sisk P."/>
            <person name="Sykes S."/>
            <person name="Wortman J."/>
            <person name="Nusbaum C."/>
            <person name="Birren B."/>
        </authorList>
    </citation>
    <scope>NUCLEOTIDE SEQUENCE [LARGE SCALE GENOMIC DNA]</scope>
    <source>
        <strain evidence="5 6">P1976</strain>
    </source>
</reference>
<evidence type="ECO:0000313" key="6">
    <source>
        <dbReference type="Proteomes" id="UP000028582"/>
    </source>
</evidence>
<sequence>MPMLVTSIMAKSNHSFGRNLRRKQPSDTSHQRTLRYKPSLYVPYGCHPYPAVQADGSVSAGLKGSGPDGGECGGSALGSQVYYRSDWYRNKWAIMYAWYLPKAGPHSINSATSGKQQ</sequence>
<keyword evidence="4" id="KW-0843">Virulence</keyword>
<evidence type="ECO:0000256" key="2">
    <source>
        <dbReference type="ARBA" id="ARBA00009520"/>
    </source>
</evidence>
<dbReference type="PANTHER" id="PTHR33657">
    <property type="entry name" value="DOMAIN PROTEIN, PUTATIVE (AFU_ORTHOLOGUE AFUA_5G00600)-RELATED"/>
    <property type="match status" value="1"/>
</dbReference>
<protein>
    <submittedName>
        <fullName evidence="5">Uncharacterized protein</fullName>
    </submittedName>
</protein>
<comment type="subcellular location">
    <subcellularLocation>
        <location evidence="1">Secreted</location>
    </subcellularLocation>
</comment>
<evidence type="ECO:0000256" key="4">
    <source>
        <dbReference type="ARBA" id="ARBA00023026"/>
    </source>
</evidence>
<dbReference type="EMBL" id="ANJA01000630">
    <property type="protein sequence ID" value="ETO82829.1"/>
    <property type="molecule type" value="Genomic_DNA"/>
</dbReference>
<dbReference type="Pfam" id="PF05630">
    <property type="entry name" value="NPP1"/>
    <property type="match status" value="1"/>
</dbReference>
<proteinExistence type="inferred from homology"/>
<evidence type="ECO:0000313" key="5">
    <source>
        <dbReference type="EMBL" id="ETO82829.1"/>
    </source>
</evidence>
<name>A0A081AVB8_PHYNI</name>
<accession>A0A081AVB8</accession>
<gene>
    <name evidence="5" type="ORF">F444_03070</name>
</gene>
<comment type="caution">
    <text evidence="5">The sequence shown here is derived from an EMBL/GenBank/DDBJ whole genome shotgun (WGS) entry which is preliminary data.</text>
</comment>
<dbReference type="GO" id="GO:0005576">
    <property type="term" value="C:extracellular region"/>
    <property type="evidence" value="ECO:0007669"/>
    <property type="project" value="UniProtKB-SubCell"/>
</dbReference>
<comment type="similarity">
    <text evidence="2">Belongs to the Necrosis inducing protein (NPP1) family.</text>
</comment>
<organism evidence="5 6">
    <name type="scientific">Phytophthora nicotianae P1976</name>
    <dbReference type="NCBI Taxonomy" id="1317066"/>
    <lineage>
        <taxon>Eukaryota</taxon>
        <taxon>Sar</taxon>
        <taxon>Stramenopiles</taxon>
        <taxon>Oomycota</taxon>
        <taxon>Peronosporomycetes</taxon>
        <taxon>Peronosporales</taxon>
        <taxon>Peronosporaceae</taxon>
        <taxon>Phytophthora</taxon>
    </lineage>
</organism>
<dbReference type="Proteomes" id="UP000028582">
    <property type="component" value="Unassembled WGS sequence"/>
</dbReference>